<evidence type="ECO:0000256" key="5">
    <source>
        <dbReference type="ARBA" id="ARBA00022741"/>
    </source>
</evidence>
<evidence type="ECO:0000256" key="1">
    <source>
        <dbReference type="ARBA" id="ARBA00010443"/>
    </source>
</evidence>
<dbReference type="InterPro" id="IPR029044">
    <property type="entry name" value="Nucleotide-diphossugar_trans"/>
</dbReference>
<dbReference type="GO" id="GO:0008878">
    <property type="term" value="F:glucose-1-phosphate adenylyltransferase activity"/>
    <property type="evidence" value="ECO:0007669"/>
    <property type="project" value="UniProtKB-UniRule"/>
</dbReference>
<name>A0A0G4K539_9SPIR</name>
<dbReference type="GO" id="GO:0005524">
    <property type="term" value="F:ATP binding"/>
    <property type="evidence" value="ECO:0007669"/>
    <property type="project" value="UniProtKB-KW"/>
</dbReference>
<reference evidence="11" key="1">
    <citation type="submission" date="2015-04" db="EMBL/GenBank/DDBJ databases">
        <authorList>
            <person name="Mushtaq Mamoona"/>
        </authorList>
    </citation>
    <scope>NUCLEOTIDE SEQUENCE [LARGE SCALE GENOMIC DNA]</scope>
    <source>
        <strain evidence="11">AN4859/03</strain>
    </source>
</reference>
<evidence type="ECO:0000256" key="8">
    <source>
        <dbReference type="NCBIfam" id="TIGR02091"/>
    </source>
</evidence>
<gene>
    <name evidence="10" type="primary">glgC</name>
    <name evidence="10" type="ORF">BRSU_0803</name>
</gene>
<dbReference type="NCBIfam" id="NF002772">
    <property type="entry name" value="PRK02862.1"/>
    <property type="match status" value="1"/>
</dbReference>
<keyword evidence="3 10" id="KW-0808">Transferase</keyword>
<dbReference type="AlphaFoldDB" id="A0A0G4K539"/>
<evidence type="ECO:0000256" key="2">
    <source>
        <dbReference type="ARBA" id="ARBA00022600"/>
    </source>
</evidence>
<dbReference type="EC" id="2.7.7.27" evidence="8"/>
<dbReference type="EMBL" id="CVLB01000001">
    <property type="protein sequence ID" value="CRF32445.1"/>
    <property type="molecule type" value="Genomic_DNA"/>
</dbReference>
<dbReference type="CDD" id="cd04651">
    <property type="entry name" value="LbH_G1P_AT_C"/>
    <property type="match status" value="1"/>
</dbReference>
<dbReference type="SUPFAM" id="SSF51161">
    <property type="entry name" value="Trimeric LpxA-like enzymes"/>
    <property type="match status" value="1"/>
</dbReference>
<dbReference type="CDD" id="cd02508">
    <property type="entry name" value="ADP_Glucose_PP"/>
    <property type="match status" value="1"/>
</dbReference>
<protein>
    <recommendedName>
        <fullName evidence="8">Glucose-1-phosphate adenylyltransferase</fullName>
        <ecNumber evidence="8">2.7.7.27</ecNumber>
    </recommendedName>
</protein>
<dbReference type="Pfam" id="PF00483">
    <property type="entry name" value="NTP_transferase"/>
    <property type="match status" value="1"/>
</dbReference>
<dbReference type="InterPro" id="IPR011004">
    <property type="entry name" value="Trimer_LpxA-like_sf"/>
</dbReference>
<dbReference type="PROSITE" id="PS00809">
    <property type="entry name" value="ADP_GLC_PYROPHOSPH_2"/>
    <property type="match status" value="1"/>
</dbReference>
<dbReference type="SUPFAM" id="SSF53448">
    <property type="entry name" value="Nucleotide-diphospho-sugar transferases"/>
    <property type="match status" value="1"/>
</dbReference>
<evidence type="ECO:0000256" key="7">
    <source>
        <dbReference type="ARBA" id="ARBA00023277"/>
    </source>
</evidence>
<dbReference type="Pfam" id="PF25247">
    <property type="entry name" value="LbH_GLGC"/>
    <property type="match status" value="1"/>
</dbReference>
<dbReference type="InterPro" id="IPR005836">
    <property type="entry name" value="ADP_Glu_pyroP_CS"/>
</dbReference>
<dbReference type="InterPro" id="IPR011831">
    <property type="entry name" value="ADP-Glc_PPase"/>
</dbReference>
<dbReference type="InterPro" id="IPR005835">
    <property type="entry name" value="NTP_transferase_dom"/>
</dbReference>
<dbReference type="RefSeq" id="WP_048593898.1">
    <property type="nucleotide sequence ID" value="NZ_CVLB01000001.1"/>
</dbReference>
<dbReference type="OrthoDB" id="9801810at2"/>
<evidence type="ECO:0000256" key="6">
    <source>
        <dbReference type="ARBA" id="ARBA00022840"/>
    </source>
</evidence>
<sequence length="428" mass="48204">MRAFNTVALILGGGRGTRLYPLVKARSKPAVSLGGQYRMIDIPVSNCINSGFRNIYVITQFNSASLNNHIYNAYRFDNFSGGHVSILAAEQTDTNIDWYQGTADAVRKNLPHFDNEFVNNVVILSGDQVYRMNYNVMLQHMLETGADIVVGTVPVVREDAKGFGVMLVNKRGQITNFMEKPKEDEELDALKLSEDQKKMFNIEDPNKEYLASMGIYVFRRNVLKEILADVSMIDFGKDIIPEAIKKYKVFSYAFQGYWEDVGTIKAYFEANISFGSKNPPFDFYDENAPIYTHVRYLSPSKVEKATVTSSIIADGCRIENATIKECVIGVRSVVQSGSTLERVVMMGSDYYEDSDDIERLNVKHIPKIGIGKKCTLKNVIIDKNVRIGNDVVITNKKKIQHQDSEFYCIRDGIVIIPKNTIVKSGTII</sequence>
<keyword evidence="7" id="KW-0119">Carbohydrate metabolism</keyword>
<organism evidence="10 11">
    <name type="scientific">Brachyspira suanatina</name>
    <dbReference type="NCBI Taxonomy" id="381802"/>
    <lineage>
        <taxon>Bacteria</taxon>
        <taxon>Pseudomonadati</taxon>
        <taxon>Spirochaetota</taxon>
        <taxon>Spirochaetia</taxon>
        <taxon>Brachyspirales</taxon>
        <taxon>Brachyspiraceae</taxon>
        <taxon>Brachyspira</taxon>
    </lineage>
</organism>
<evidence type="ECO:0000313" key="10">
    <source>
        <dbReference type="EMBL" id="CRF32445.1"/>
    </source>
</evidence>
<dbReference type="PROSITE" id="PS00810">
    <property type="entry name" value="ADP_GLC_PYROPHOSPH_3"/>
    <property type="match status" value="1"/>
</dbReference>
<evidence type="ECO:0000313" key="11">
    <source>
        <dbReference type="Proteomes" id="UP000043763"/>
    </source>
</evidence>
<keyword evidence="2" id="KW-0321">Glycogen metabolism</keyword>
<evidence type="ECO:0000259" key="9">
    <source>
        <dbReference type="Pfam" id="PF00483"/>
    </source>
</evidence>
<dbReference type="PANTHER" id="PTHR43523:SF12">
    <property type="entry name" value="GLUCOSE-1-PHOSPHATE ADENYLYLTRANSFERASE LARGE SUBUNIT 1, CHLOROPLASTIC-RELATED"/>
    <property type="match status" value="1"/>
</dbReference>
<keyword evidence="11" id="KW-1185">Reference proteome</keyword>
<feature type="domain" description="Nucleotidyl transferase" evidence="9">
    <location>
        <begin position="8"/>
        <end position="271"/>
    </location>
</feature>
<keyword evidence="6" id="KW-0067">ATP-binding</keyword>
<keyword evidence="5" id="KW-0547">Nucleotide-binding</keyword>
<comment type="similarity">
    <text evidence="1">Belongs to the bacterial/plant glucose-1-phosphate adenylyltransferase family.</text>
</comment>
<dbReference type="Proteomes" id="UP000043763">
    <property type="component" value="Unassembled WGS sequence"/>
</dbReference>
<accession>A0A0G4K539</accession>
<proteinExistence type="inferred from homology"/>
<dbReference type="PANTHER" id="PTHR43523">
    <property type="entry name" value="GLUCOSE-1-PHOSPHATE ADENYLYLTRANSFERASE-RELATED"/>
    <property type="match status" value="1"/>
</dbReference>
<dbReference type="Gene3D" id="3.90.550.10">
    <property type="entry name" value="Spore Coat Polysaccharide Biosynthesis Protein SpsA, Chain A"/>
    <property type="match status" value="1"/>
</dbReference>
<dbReference type="Gene3D" id="2.160.10.10">
    <property type="entry name" value="Hexapeptide repeat proteins"/>
    <property type="match status" value="1"/>
</dbReference>
<dbReference type="NCBIfam" id="TIGR02091">
    <property type="entry name" value="glgC"/>
    <property type="match status" value="1"/>
</dbReference>
<keyword evidence="4 10" id="KW-0548">Nucleotidyltransferase</keyword>
<evidence type="ECO:0000256" key="3">
    <source>
        <dbReference type="ARBA" id="ARBA00022679"/>
    </source>
</evidence>
<evidence type="ECO:0000256" key="4">
    <source>
        <dbReference type="ARBA" id="ARBA00022695"/>
    </source>
</evidence>
<dbReference type="GO" id="GO:0005978">
    <property type="term" value="P:glycogen biosynthetic process"/>
    <property type="evidence" value="ECO:0007669"/>
    <property type="project" value="UniProtKB-UniRule"/>
</dbReference>